<reference evidence="3" key="1">
    <citation type="journal article" date="2019" name="Int. J. Syst. Evol. Microbiol.">
        <title>The Global Catalogue of Microorganisms (GCM) 10K type strain sequencing project: providing services to taxonomists for standard genome sequencing and annotation.</title>
        <authorList>
            <consortium name="The Broad Institute Genomics Platform"/>
            <consortium name="The Broad Institute Genome Sequencing Center for Infectious Disease"/>
            <person name="Wu L."/>
            <person name="Ma J."/>
        </authorList>
    </citation>
    <scope>NUCLEOTIDE SEQUENCE [LARGE SCALE GENOMIC DNA]</scope>
    <source>
        <strain evidence="3">LMG 29894</strain>
    </source>
</reference>
<dbReference type="PANTHER" id="PTHR35849:SF2">
    <property type="entry name" value="BLR2341 PROTEIN"/>
    <property type="match status" value="1"/>
</dbReference>
<dbReference type="InterPro" id="IPR052746">
    <property type="entry name" value="MlaB_ABC_Transporter"/>
</dbReference>
<feature type="domain" description="STAS" evidence="1">
    <location>
        <begin position="1"/>
        <end position="88"/>
    </location>
</feature>
<dbReference type="Gene3D" id="3.30.750.24">
    <property type="entry name" value="STAS domain"/>
    <property type="match status" value="1"/>
</dbReference>
<evidence type="ECO:0000313" key="3">
    <source>
        <dbReference type="Proteomes" id="UP001595791"/>
    </source>
</evidence>
<name>A0ABV8MR16_9NEIS</name>
<protein>
    <submittedName>
        <fullName evidence="2">Lipid asymmetry maintenance protein MlaB</fullName>
    </submittedName>
</protein>
<dbReference type="PANTHER" id="PTHR35849">
    <property type="entry name" value="BLR2341 PROTEIN"/>
    <property type="match status" value="1"/>
</dbReference>
<dbReference type="EMBL" id="JBHSBU010000001">
    <property type="protein sequence ID" value="MFC4160107.1"/>
    <property type="molecule type" value="Genomic_DNA"/>
</dbReference>
<dbReference type="Pfam" id="PF13466">
    <property type="entry name" value="STAS_2"/>
    <property type="match status" value="1"/>
</dbReference>
<evidence type="ECO:0000313" key="2">
    <source>
        <dbReference type="EMBL" id="MFC4160107.1"/>
    </source>
</evidence>
<dbReference type="InterPro" id="IPR036513">
    <property type="entry name" value="STAS_dom_sf"/>
</dbReference>
<dbReference type="SUPFAM" id="SSF52091">
    <property type="entry name" value="SpoIIaa-like"/>
    <property type="match status" value="1"/>
</dbReference>
<accession>A0ABV8MR16</accession>
<dbReference type="CDD" id="cd07043">
    <property type="entry name" value="STAS_anti-anti-sigma_factors"/>
    <property type="match status" value="1"/>
</dbReference>
<dbReference type="RefSeq" id="WP_378164574.1">
    <property type="nucleotide sequence ID" value="NZ_JBHSBU010000001.1"/>
</dbReference>
<proteinExistence type="predicted"/>
<sequence length="88" mass="9341">METVALSGDLTLATAVQRSEEMAPRLQGPELTLDLAAIGEVDSTAVSLLLHWKRDARAAGRLLIFRNPPASLRSLAALYGVEDVLGLG</sequence>
<dbReference type="Proteomes" id="UP001595791">
    <property type="component" value="Unassembled WGS sequence"/>
</dbReference>
<evidence type="ECO:0000259" key="1">
    <source>
        <dbReference type="PROSITE" id="PS50801"/>
    </source>
</evidence>
<dbReference type="InterPro" id="IPR002645">
    <property type="entry name" value="STAS_dom"/>
</dbReference>
<comment type="caution">
    <text evidence="2">The sequence shown here is derived from an EMBL/GenBank/DDBJ whole genome shotgun (WGS) entry which is preliminary data.</text>
</comment>
<keyword evidence="3" id="KW-1185">Reference proteome</keyword>
<gene>
    <name evidence="2" type="ORF">ACFOW7_12180</name>
</gene>
<organism evidence="2 3">
    <name type="scientific">Chitinimonas lacunae</name>
    <dbReference type="NCBI Taxonomy" id="1963018"/>
    <lineage>
        <taxon>Bacteria</taxon>
        <taxon>Pseudomonadati</taxon>
        <taxon>Pseudomonadota</taxon>
        <taxon>Betaproteobacteria</taxon>
        <taxon>Neisseriales</taxon>
        <taxon>Chitinibacteraceae</taxon>
        <taxon>Chitinimonas</taxon>
    </lineage>
</organism>
<dbReference type="InterPro" id="IPR058548">
    <property type="entry name" value="MlaB-like_STAS"/>
</dbReference>
<dbReference type="PROSITE" id="PS50801">
    <property type="entry name" value="STAS"/>
    <property type="match status" value="1"/>
</dbReference>